<evidence type="ECO:0000256" key="8">
    <source>
        <dbReference type="ARBA" id="ARBA00022840"/>
    </source>
</evidence>
<evidence type="ECO:0000256" key="10">
    <source>
        <dbReference type="ARBA" id="ARBA00023065"/>
    </source>
</evidence>
<dbReference type="EC" id="7.1.2.2" evidence="4"/>
<evidence type="ECO:0000259" key="16">
    <source>
        <dbReference type="Pfam" id="PF02874"/>
    </source>
</evidence>
<dbReference type="Proteomes" id="UP001206595">
    <property type="component" value="Unassembled WGS sequence"/>
</dbReference>
<dbReference type="AlphaFoldDB" id="A0AAD5HAB5"/>
<name>A0AAD5HAB5_UMBRA</name>
<dbReference type="Gene3D" id="3.40.50.300">
    <property type="entry name" value="P-loop containing nucleotide triphosphate hydrolases"/>
    <property type="match status" value="1"/>
</dbReference>
<keyword evidence="13" id="KW-0066">ATP synthesis</keyword>
<keyword evidence="12" id="KW-0139">CF(1)</keyword>
<gene>
    <name evidence="17" type="ORF">K450DRAFT_194813</name>
</gene>
<accession>A0AAD5HAB5</accession>
<proteinExistence type="inferred from homology"/>
<evidence type="ECO:0000256" key="7">
    <source>
        <dbReference type="ARBA" id="ARBA00022781"/>
    </source>
</evidence>
<evidence type="ECO:0000256" key="9">
    <source>
        <dbReference type="ARBA" id="ARBA00022967"/>
    </source>
</evidence>
<evidence type="ECO:0000256" key="5">
    <source>
        <dbReference type="ARBA" id="ARBA00022448"/>
    </source>
</evidence>
<keyword evidence="9" id="KW-1278">Translocase</keyword>
<keyword evidence="8" id="KW-0067">ATP-binding</keyword>
<evidence type="ECO:0000256" key="1">
    <source>
        <dbReference type="ARBA" id="ARBA00004370"/>
    </source>
</evidence>
<dbReference type="FunFam" id="2.40.10.170:FF:000004">
    <property type="entry name" value="ATP synthase subunit beta"/>
    <property type="match status" value="1"/>
</dbReference>
<comment type="catalytic activity">
    <reaction evidence="14">
        <text>ATP + H2O + 4 H(+)(in) = ADP + phosphate + 5 H(+)(out)</text>
        <dbReference type="Rhea" id="RHEA:57720"/>
        <dbReference type="ChEBI" id="CHEBI:15377"/>
        <dbReference type="ChEBI" id="CHEBI:15378"/>
        <dbReference type="ChEBI" id="CHEBI:30616"/>
        <dbReference type="ChEBI" id="CHEBI:43474"/>
        <dbReference type="ChEBI" id="CHEBI:456216"/>
        <dbReference type="EC" id="7.1.2.2"/>
    </reaction>
</comment>
<feature type="domain" description="ATPase F1/V1/A1 complex alpha/beta subunit nucleotide-binding" evidence="15">
    <location>
        <begin position="180"/>
        <end position="217"/>
    </location>
</feature>
<dbReference type="RefSeq" id="XP_051439989.1">
    <property type="nucleotide sequence ID" value="XM_051584485.1"/>
</dbReference>
<dbReference type="GO" id="GO:0005739">
    <property type="term" value="C:mitochondrion"/>
    <property type="evidence" value="ECO:0007669"/>
    <property type="project" value="GOC"/>
</dbReference>
<dbReference type="GO" id="GO:0042776">
    <property type="term" value="P:proton motive force-driven mitochondrial ATP synthesis"/>
    <property type="evidence" value="ECO:0007669"/>
    <property type="project" value="TreeGrafter"/>
</dbReference>
<keyword evidence="11" id="KW-0472">Membrane</keyword>
<evidence type="ECO:0000256" key="11">
    <source>
        <dbReference type="ARBA" id="ARBA00023136"/>
    </source>
</evidence>
<protein>
    <recommendedName>
        <fullName evidence="4">H(+)-transporting two-sector ATPase</fullName>
        <ecNumber evidence="4">7.1.2.2</ecNumber>
    </recommendedName>
</protein>
<dbReference type="PANTHER" id="PTHR15184">
    <property type="entry name" value="ATP SYNTHASE"/>
    <property type="match status" value="1"/>
</dbReference>
<evidence type="ECO:0000256" key="13">
    <source>
        <dbReference type="ARBA" id="ARBA00023310"/>
    </source>
</evidence>
<evidence type="ECO:0000313" key="17">
    <source>
        <dbReference type="EMBL" id="KAI8574983.1"/>
    </source>
</evidence>
<comment type="subunit">
    <text evidence="3">F-type ATPases have 2 components, CF(1) - the catalytic core - and CF(0) - the membrane proton channel. CF(1) has five subunits: alpha(3), beta(3), gamma(1), delta(1), epsilon(1). CF(0) has three main subunits: a, b and c.</text>
</comment>
<comment type="similarity">
    <text evidence="2">Belongs to the ATPase alpha/beta chains family.</text>
</comment>
<dbReference type="GO" id="GO:0045259">
    <property type="term" value="C:proton-transporting ATP synthase complex"/>
    <property type="evidence" value="ECO:0007669"/>
    <property type="project" value="UniProtKB-KW"/>
</dbReference>
<comment type="subcellular location">
    <subcellularLocation>
        <location evidence="1">Membrane</location>
    </subcellularLocation>
</comment>
<dbReference type="Gene3D" id="2.40.10.170">
    <property type="match status" value="1"/>
</dbReference>
<dbReference type="GO" id="GO:0046933">
    <property type="term" value="F:proton-transporting ATP synthase activity, rotational mechanism"/>
    <property type="evidence" value="ECO:0007669"/>
    <property type="project" value="TreeGrafter"/>
</dbReference>
<keyword evidence="7" id="KW-0375">Hydrogen ion transport</keyword>
<evidence type="ECO:0000313" key="18">
    <source>
        <dbReference type="Proteomes" id="UP001206595"/>
    </source>
</evidence>
<keyword evidence="18" id="KW-1185">Reference proteome</keyword>
<dbReference type="InterPro" id="IPR050053">
    <property type="entry name" value="ATPase_alpha/beta_chains"/>
</dbReference>
<keyword evidence="6" id="KW-0547">Nucleotide-binding</keyword>
<evidence type="ECO:0000256" key="3">
    <source>
        <dbReference type="ARBA" id="ARBA00011648"/>
    </source>
</evidence>
<dbReference type="CDD" id="cd18115">
    <property type="entry name" value="ATP-synt_F1_beta_N"/>
    <property type="match status" value="1"/>
</dbReference>
<dbReference type="SUPFAM" id="SSF52540">
    <property type="entry name" value="P-loop containing nucleoside triphosphate hydrolases"/>
    <property type="match status" value="1"/>
</dbReference>
<evidence type="ECO:0000256" key="4">
    <source>
        <dbReference type="ARBA" id="ARBA00012473"/>
    </source>
</evidence>
<dbReference type="Pfam" id="PF02874">
    <property type="entry name" value="ATP-synt_ab_N"/>
    <property type="match status" value="1"/>
</dbReference>
<reference evidence="17" key="2">
    <citation type="journal article" date="2022" name="Proc. Natl. Acad. Sci. U.S.A.">
        <title>Diploid-dominant life cycles characterize the early evolution of Fungi.</title>
        <authorList>
            <person name="Amses K.R."/>
            <person name="Simmons D.R."/>
            <person name="Longcore J.E."/>
            <person name="Mondo S.J."/>
            <person name="Seto K."/>
            <person name="Jeronimo G.H."/>
            <person name="Bonds A.E."/>
            <person name="Quandt C.A."/>
            <person name="Davis W.J."/>
            <person name="Chang Y."/>
            <person name="Federici B.A."/>
            <person name="Kuo A."/>
            <person name="LaButti K."/>
            <person name="Pangilinan J."/>
            <person name="Andreopoulos W."/>
            <person name="Tritt A."/>
            <person name="Riley R."/>
            <person name="Hundley H."/>
            <person name="Johnson J."/>
            <person name="Lipzen A."/>
            <person name="Barry K."/>
            <person name="Lang B.F."/>
            <person name="Cuomo C.A."/>
            <person name="Buchler N.E."/>
            <person name="Grigoriev I.V."/>
            <person name="Spatafora J.W."/>
            <person name="Stajich J.E."/>
            <person name="James T.Y."/>
        </authorList>
    </citation>
    <scope>NUCLEOTIDE SEQUENCE</scope>
    <source>
        <strain evidence="17">AG</strain>
    </source>
</reference>
<dbReference type="InterPro" id="IPR027417">
    <property type="entry name" value="P-loop_NTPase"/>
</dbReference>
<evidence type="ECO:0000256" key="6">
    <source>
        <dbReference type="ARBA" id="ARBA00022741"/>
    </source>
</evidence>
<evidence type="ECO:0000256" key="12">
    <source>
        <dbReference type="ARBA" id="ARBA00023196"/>
    </source>
</evidence>
<feature type="non-terminal residue" evidence="17">
    <location>
        <position position="219"/>
    </location>
</feature>
<evidence type="ECO:0000256" key="2">
    <source>
        <dbReference type="ARBA" id="ARBA00008936"/>
    </source>
</evidence>
<evidence type="ECO:0000259" key="15">
    <source>
        <dbReference type="Pfam" id="PF00006"/>
    </source>
</evidence>
<comment type="caution">
    <text evidence="17">The sequence shown here is derived from an EMBL/GenBank/DDBJ whole genome shotgun (WGS) entry which is preliminary data.</text>
</comment>
<dbReference type="GO" id="GO:0005524">
    <property type="term" value="F:ATP binding"/>
    <property type="evidence" value="ECO:0007669"/>
    <property type="project" value="UniProtKB-KW"/>
</dbReference>
<dbReference type="InterPro" id="IPR004100">
    <property type="entry name" value="ATPase_F1/V1/A1_a/bsu_N"/>
</dbReference>
<dbReference type="Pfam" id="PF00006">
    <property type="entry name" value="ATP-synt_ab"/>
    <property type="match status" value="1"/>
</dbReference>
<keyword evidence="10" id="KW-0406">Ion transport</keyword>
<dbReference type="InterPro" id="IPR036121">
    <property type="entry name" value="ATPase_F1/V1/A1_a/bsu_N_sf"/>
</dbReference>
<sequence length="219" mass="23284">MSFISRAVGKSSFNALRVQRANYNFLAKAVAKPLGVQTSLKVRNYATETHSTGEIRSVIGAVVDVQFEQDTLPAILNALEVQDSAGGRLVLEVAQHLGENTVRTIAMDGTEGLVRGQKVVDTGAPITIPVGKEVLGRIINVIGEPIDERGPIKAKKFLPIHAEAPEFVDQSPTPEILETGIKVVDLLAPYARGGKIGLFGGAGVGKTVLIQELINNIAK</sequence>
<dbReference type="PANTHER" id="PTHR15184:SF71">
    <property type="entry name" value="ATP SYNTHASE SUBUNIT BETA, MITOCHONDRIAL"/>
    <property type="match status" value="1"/>
</dbReference>
<dbReference type="SUPFAM" id="SSF50615">
    <property type="entry name" value="N-terminal domain of alpha and beta subunits of F1 ATP synthase"/>
    <property type="match status" value="1"/>
</dbReference>
<dbReference type="GeneID" id="75909835"/>
<dbReference type="EMBL" id="MU621015">
    <property type="protein sequence ID" value="KAI8574983.1"/>
    <property type="molecule type" value="Genomic_DNA"/>
</dbReference>
<reference evidence="17" key="1">
    <citation type="submission" date="2021-06" db="EMBL/GenBank/DDBJ databases">
        <authorList>
            <consortium name="DOE Joint Genome Institute"/>
            <person name="Mondo S.J."/>
            <person name="Amses K.R."/>
            <person name="Simmons D.R."/>
            <person name="Longcore J.E."/>
            <person name="Seto K."/>
            <person name="Alves G.H."/>
            <person name="Bonds A.E."/>
            <person name="Quandt C.A."/>
            <person name="Davis W.J."/>
            <person name="Chang Y."/>
            <person name="Letcher P.M."/>
            <person name="Powell M.J."/>
            <person name="Kuo A."/>
            <person name="Labutti K."/>
            <person name="Pangilinan J."/>
            <person name="Andreopoulos W."/>
            <person name="Tritt A."/>
            <person name="Riley R."/>
            <person name="Hundley H."/>
            <person name="Johnson J."/>
            <person name="Lipzen A."/>
            <person name="Barry K."/>
            <person name="Berbee M.L."/>
            <person name="Buchler N.E."/>
            <person name="Grigoriev I.V."/>
            <person name="Spatafora J.W."/>
            <person name="Stajich J.E."/>
            <person name="James T.Y."/>
        </authorList>
    </citation>
    <scope>NUCLEOTIDE SEQUENCE</scope>
    <source>
        <strain evidence="17">AG</strain>
    </source>
</reference>
<evidence type="ECO:0000256" key="14">
    <source>
        <dbReference type="ARBA" id="ARBA00048383"/>
    </source>
</evidence>
<dbReference type="InterPro" id="IPR000194">
    <property type="entry name" value="ATPase_F1/V1/A1_a/bsu_nucl-bd"/>
</dbReference>
<organism evidence="17 18">
    <name type="scientific">Umbelopsis ramanniana AG</name>
    <dbReference type="NCBI Taxonomy" id="1314678"/>
    <lineage>
        <taxon>Eukaryota</taxon>
        <taxon>Fungi</taxon>
        <taxon>Fungi incertae sedis</taxon>
        <taxon>Mucoromycota</taxon>
        <taxon>Mucoromycotina</taxon>
        <taxon>Umbelopsidomycetes</taxon>
        <taxon>Umbelopsidales</taxon>
        <taxon>Umbelopsidaceae</taxon>
        <taxon>Umbelopsis</taxon>
    </lineage>
</organism>
<keyword evidence="5" id="KW-0813">Transport</keyword>
<feature type="domain" description="ATPase F1/V1/A1 complex alpha/beta subunit N-terminal" evidence="16">
    <location>
        <begin position="55"/>
        <end position="123"/>
    </location>
</feature>